<dbReference type="HOGENOM" id="CLU_045683_1_2_9"/>
<dbReference type="KEGG" id="amt:Amet_3513"/>
<evidence type="ECO:0000256" key="2">
    <source>
        <dbReference type="SAM" id="MobiDB-lite"/>
    </source>
</evidence>
<gene>
    <name evidence="3" type="ordered locus">Amet_3513</name>
</gene>
<feature type="region of interest" description="Disordered" evidence="2">
    <location>
        <begin position="27"/>
        <end position="46"/>
    </location>
</feature>
<dbReference type="PROSITE" id="PS51257">
    <property type="entry name" value="PROKAR_LIPOPROTEIN"/>
    <property type="match status" value="1"/>
</dbReference>
<dbReference type="PANTHER" id="PTHR42928">
    <property type="entry name" value="TRICARBOXYLATE-BINDING PROTEIN"/>
    <property type="match status" value="1"/>
</dbReference>
<dbReference type="Gene3D" id="3.40.190.10">
    <property type="entry name" value="Periplasmic binding protein-like II"/>
    <property type="match status" value="1"/>
</dbReference>
<dbReference type="Proteomes" id="UP000001572">
    <property type="component" value="Chromosome"/>
</dbReference>
<keyword evidence="4" id="KW-1185">Reference proteome</keyword>
<dbReference type="InterPro" id="IPR042100">
    <property type="entry name" value="Bug_dom1"/>
</dbReference>
<accession>A6TTX2</accession>
<dbReference type="eggNOG" id="COG3181">
    <property type="taxonomic scope" value="Bacteria"/>
</dbReference>
<dbReference type="Pfam" id="PF03401">
    <property type="entry name" value="TctC"/>
    <property type="match status" value="1"/>
</dbReference>
<evidence type="ECO:0000313" key="3">
    <source>
        <dbReference type="EMBL" id="ABR49640.1"/>
    </source>
</evidence>
<evidence type="ECO:0000256" key="1">
    <source>
        <dbReference type="ARBA" id="ARBA00006987"/>
    </source>
</evidence>
<dbReference type="AlphaFoldDB" id="A6TTX2"/>
<dbReference type="InterPro" id="IPR005064">
    <property type="entry name" value="BUG"/>
</dbReference>
<dbReference type="Gene3D" id="3.40.190.150">
    <property type="entry name" value="Bordetella uptake gene, domain 1"/>
    <property type="match status" value="1"/>
</dbReference>
<evidence type="ECO:0000313" key="4">
    <source>
        <dbReference type="Proteomes" id="UP000001572"/>
    </source>
</evidence>
<dbReference type="EMBL" id="CP000724">
    <property type="protein sequence ID" value="ABR49640.1"/>
    <property type="molecule type" value="Genomic_DNA"/>
</dbReference>
<proteinExistence type="inferred from homology"/>
<dbReference type="RefSeq" id="WP_012064603.1">
    <property type="nucleotide sequence ID" value="NC_009633.1"/>
</dbReference>
<organism evidence="3 4">
    <name type="scientific">Alkaliphilus metalliredigens (strain QYMF)</name>
    <dbReference type="NCBI Taxonomy" id="293826"/>
    <lineage>
        <taxon>Bacteria</taxon>
        <taxon>Bacillati</taxon>
        <taxon>Bacillota</taxon>
        <taxon>Clostridia</taxon>
        <taxon>Peptostreptococcales</taxon>
        <taxon>Natronincolaceae</taxon>
        <taxon>Alkaliphilus</taxon>
    </lineage>
</organism>
<protein>
    <submittedName>
        <fullName evidence="3">Uncharacterized protein UPF0065</fullName>
    </submittedName>
</protein>
<dbReference type="PIRSF" id="PIRSF017082">
    <property type="entry name" value="YflP"/>
    <property type="match status" value="1"/>
</dbReference>
<dbReference type="PANTHER" id="PTHR42928:SF5">
    <property type="entry name" value="BLR1237 PROTEIN"/>
    <property type="match status" value="1"/>
</dbReference>
<name>A6TTX2_ALKMQ</name>
<reference evidence="4" key="1">
    <citation type="journal article" date="2016" name="Genome Announc.">
        <title>Complete genome sequence of Alkaliphilus metalliredigens strain QYMF, an alkaliphilic and metal-reducing bacterium isolated from borax-contaminated leachate ponds.</title>
        <authorList>
            <person name="Hwang C."/>
            <person name="Copeland A."/>
            <person name="Lucas S."/>
            <person name="Lapidus A."/>
            <person name="Barry K."/>
            <person name="Detter J.C."/>
            <person name="Glavina Del Rio T."/>
            <person name="Hammon N."/>
            <person name="Israni S."/>
            <person name="Dalin E."/>
            <person name="Tice H."/>
            <person name="Pitluck S."/>
            <person name="Chertkov O."/>
            <person name="Brettin T."/>
            <person name="Bruce D."/>
            <person name="Han C."/>
            <person name="Schmutz J."/>
            <person name="Larimer F."/>
            <person name="Land M.L."/>
            <person name="Hauser L."/>
            <person name="Kyrpides N."/>
            <person name="Mikhailova N."/>
            <person name="Ye Q."/>
            <person name="Zhou J."/>
            <person name="Richardson P."/>
            <person name="Fields M.W."/>
        </authorList>
    </citation>
    <scope>NUCLEOTIDE SEQUENCE [LARGE SCALE GENOMIC DNA]</scope>
    <source>
        <strain evidence="4">QYMF</strain>
    </source>
</reference>
<sequence length="344" mass="37158">MNTKKIFMVLLVLVLSLSMLLVGCGAPEPEPTEPVSQEGTDETVAEESVENVEIDIVVGFGAGGSNDLSARYLAQALSAHGIIANVINMPGGMGTEAGYHVSNQSADSNMFMWGSGMIMLFEPAAGDRGYTIHDFEPVATIAGPTFAIASKAGAPWETLDDLIEYIKDNPGEVVLGGQGEGNSMHFIVEMILDPNELDYTYVGLAGGADVALNLTGGHVDLGHLSLAAARPLHQDGDLTVLINTQALIERDPLMPEIPNVIEYGIDARERHSPLALFAPQGTSPELKERISNAMAEIAQDEDFIQSYQDLGVVAHYLNTDETWDFFMDIEENFIPAFVEWRAQF</sequence>
<dbReference type="SUPFAM" id="SSF53850">
    <property type="entry name" value="Periplasmic binding protein-like II"/>
    <property type="match status" value="1"/>
</dbReference>
<dbReference type="CDD" id="cd07012">
    <property type="entry name" value="PBP2_Bug_TTT"/>
    <property type="match status" value="1"/>
</dbReference>
<comment type="similarity">
    <text evidence="1">Belongs to the UPF0065 (bug) family.</text>
</comment>
<dbReference type="STRING" id="293826.Amet_3513"/>